<accession>A0A813KFH9</accession>
<dbReference type="PANTHER" id="PTHR45657">
    <property type="entry name" value="CRAL-TRIO DOMAIN-CONTAINING PROTEIN YKL091C-RELATED"/>
    <property type="match status" value="1"/>
</dbReference>
<sequence>AARRWLVLLQSLPWQEEVCQVPVVCGEPATVVEDEQPADQTQELQDTAVRCTTTEMVPSQTLGEFLDEAFSLPTDLPFGTSTSSSCTSDQRSPRTPSVIGRQAGEESQKPDLAAAFLGDPEQHEAEAVPAGFRRVAGFLLSDRQLPPGWHDRDLEALVAEVQESCSEFSDISRQQALRLLLGVGYDTKVARDKWHDVTCWRELHGMHEVRARMAKSMHSSGNTVHLSHEAEVYSKLLRVRPFSLVTTSGLPVSVWHAGSLCAKRAPDLASEHLANWSLEFFEYADLWISEESARTGRLQGYVQVFDMQGLSWRHVTASEIAEKMKLAFRPGGFYVEAVAHIYIVNSSMLFSIGWNVVKTMISPWTASKVTVSSSVPEELIAALGGPASSAAASLESFLSTGAQLQGVCHTPEVLRPAGVALRAQLQAGATSPRNLSDETASTVTDLPVGTSTSSSSTSGQQQQQQQGTSISSSSSGPDLPRPGPVRLPGHDEVYSGLLRVSPCGLVAADGSPVSVWHLGTLQDSGGRRELPSEDVVAAWGASVFQYADLWVTSGTSDARQLGHLQIFDMRGFSWRRAAASPAVELLRHAFHAGSIQSARSVVCIYVINSSSAASVVGKELRRLLPPCWEATRIMISSGIPEVLLDALGGDTGGVRLQEVLEMAERGDAWPVQRPALLEQTGV</sequence>
<dbReference type="Gene3D" id="3.40.525.10">
    <property type="entry name" value="CRAL-TRIO lipid binding domain"/>
    <property type="match status" value="1"/>
</dbReference>
<dbReference type="EMBL" id="CAJNNW010029136">
    <property type="protein sequence ID" value="CAE8699155.1"/>
    <property type="molecule type" value="Genomic_DNA"/>
</dbReference>
<protein>
    <recommendedName>
        <fullName evidence="2">CRAL-TRIO domain-containing protein</fullName>
    </recommendedName>
</protein>
<feature type="compositionally biased region" description="Polar residues" evidence="1">
    <location>
        <begin position="428"/>
        <end position="444"/>
    </location>
</feature>
<dbReference type="InterPro" id="IPR036865">
    <property type="entry name" value="CRAL-TRIO_dom_sf"/>
</dbReference>
<proteinExistence type="predicted"/>
<feature type="region of interest" description="Disordered" evidence="1">
    <location>
        <begin position="77"/>
        <end position="108"/>
    </location>
</feature>
<gene>
    <name evidence="3" type="ORF">PGLA2088_LOCUS31046</name>
</gene>
<evidence type="ECO:0000313" key="3">
    <source>
        <dbReference type="EMBL" id="CAE8699155.1"/>
    </source>
</evidence>
<evidence type="ECO:0000313" key="4">
    <source>
        <dbReference type="Proteomes" id="UP000626109"/>
    </source>
</evidence>
<dbReference type="InterPro" id="IPR051026">
    <property type="entry name" value="PI/PC_transfer"/>
</dbReference>
<organism evidence="3 4">
    <name type="scientific">Polarella glacialis</name>
    <name type="common">Dinoflagellate</name>
    <dbReference type="NCBI Taxonomy" id="89957"/>
    <lineage>
        <taxon>Eukaryota</taxon>
        <taxon>Sar</taxon>
        <taxon>Alveolata</taxon>
        <taxon>Dinophyceae</taxon>
        <taxon>Suessiales</taxon>
        <taxon>Suessiaceae</taxon>
        <taxon>Polarella</taxon>
    </lineage>
</organism>
<dbReference type="SUPFAM" id="SSF52087">
    <property type="entry name" value="CRAL/TRIO domain"/>
    <property type="match status" value="1"/>
</dbReference>
<dbReference type="PROSITE" id="PS50191">
    <property type="entry name" value="CRAL_TRIO"/>
    <property type="match status" value="1"/>
</dbReference>
<reference evidence="3" key="1">
    <citation type="submission" date="2021-02" db="EMBL/GenBank/DDBJ databases">
        <authorList>
            <person name="Dougan E. K."/>
            <person name="Rhodes N."/>
            <person name="Thang M."/>
            <person name="Chan C."/>
        </authorList>
    </citation>
    <scope>NUCLEOTIDE SEQUENCE</scope>
</reference>
<dbReference type="PANTHER" id="PTHR45657:SF1">
    <property type="entry name" value="CRAL-TRIO DOMAIN-CONTAINING PROTEIN YKL091C-RELATED"/>
    <property type="match status" value="1"/>
</dbReference>
<comment type="caution">
    <text evidence="3">The sequence shown here is derived from an EMBL/GenBank/DDBJ whole genome shotgun (WGS) entry which is preliminary data.</text>
</comment>
<dbReference type="InterPro" id="IPR001251">
    <property type="entry name" value="CRAL-TRIO_dom"/>
</dbReference>
<dbReference type="Pfam" id="PF00650">
    <property type="entry name" value="CRAL_TRIO"/>
    <property type="match status" value="1"/>
</dbReference>
<feature type="domain" description="CRAL-TRIO" evidence="2">
    <location>
        <begin position="229"/>
        <end position="406"/>
    </location>
</feature>
<dbReference type="Proteomes" id="UP000626109">
    <property type="component" value="Unassembled WGS sequence"/>
</dbReference>
<name>A0A813KFH9_POLGL</name>
<evidence type="ECO:0000259" key="2">
    <source>
        <dbReference type="PROSITE" id="PS50191"/>
    </source>
</evidence>
<feature type="compositionally biased region" description="Low complexity" evidence="1">
    <location>
        <begin position="449"/>
        <end position="476"/>
    </location>
</feature>
<feature type="non-terminal residue" evidence="3">
    <location>
        <position position="682"/>
    </location>
</feature>
<feature type="region of interest" description="Disordered" evidence="1">
    <location>
        <begin position="428"/>
        <end position="490"/>
    </location>
</feature>
<dbReference type="AlphaFoldDB" id="A0A813KFH9"/>
<dbReference type="CDD" id="cd00170">
    <property type="entry name" value="SEC14"/>
    <property type="match status" value="1"/>
</dbReference>
<evidence type="ECO:0000256" key="1">
    <source>
        <dbReference type="SAM" id="MobiDB-lite"/>
    </source>
</evidence>